<dbReference type="AlphaFoldDB" id="A0A6J7QIN8"/>
<dbReference type="EMBL" id="CAFBQU010000005">
    <property type="protein sequence ID" value="CAB5061121.1"/>
    <property type="molecule type" value="Genomic_DNA"/>
</dbReference>
<feature type="domain" description="GP-PDE" evidence="1">
    <location>
        <begin position="1"/>
        <end position="213"/>
    </location>
</feature>
<dbReference type="InterPro" id="IPR030395">
    <property type="entry name" value="GP_PDE_dom"/>
</dbReference>
<evidence type="ECO:0000313" key="2">
    <source>
        <dbReference type="EMBL" id="CAB5017570.1"/>
    </source>
</evidence>
<evidence type="ECO:0000313" key="3">
    <source>
        <dbReference type="EMBL" id="CAB5061121.1"/>
    </source>
</evidence>
<name>A0A6J7QIN8_9ZZZZ</name>
<dbReference type="PANTHER" id="PTHR43805:SF1">
    <property type="entry name" value="GP-PDE DOMAIN-CONTAINING PROTEIN"/>
    <property type="match status" value="1"/>
</dbReference>
<protein>
    <submittedName>
        <fullName evidence="2">Unannotated protein</fullName>
    </submittedName>
</protein>
<dbReference type="EMBL" id="CAFBPN010000026">
    <property type="protein sequence ID" value="CAB5017570.1"/>
    <property type="molecule type" value="Genomic_DNA"/>
</dbReference>
<dbReference type="GO" id="GO:0006629">
    <property type="term" value="P:lipid metabolic process"/>
    <property type="evidence" value="ECO:0007669"/>
    <property type="project" value="InterPro"/>
</dbReference>
<organism evidence="2">
    <name type="scientific">freshwater metagenome</name>
    <dbReference type="NCBI Taxonomy" id="449393"/>
    <lineage>
        <taxon>unclassified sequences</taxon>
        <taxon>metagenomes</taxon>
        <taxon>ecological metagenomes</taxon>
    </lineage>
</organism>
<dbReference type="GO" id="GO:0008081">
    <property type="term" value="F:phosphoric diester hydrolase activity"/>
    <property type="evidence" value="ECO:0007669"/>
    <property type="project" value="InterPro"/>
</dbReference>
<dbReference type="Gene3D" id="3.20.20.190">
    <property type="entry name" value="Phosphatidylinositol (PI) phosphodiesterase"/>
    <property type="match status" value="1"/>
</dbReference>
<dbReference type="Pfam" id="PF03009">
    <property type="entry name" value="GDPD"/>
    <property type="match status" value="1"/>
</dbReference>
<evidence type="ECO:0000259" key="1">
    <source>
        <dbReference type="PROSITE" id="PS51704"/>
    </source>
</evidence>
<dbReference type="SUPFAM" id="SSF51695">
    <property type="entry name" value="PLC-like phosphodiesterases"/>
    <property type="match status" value="1"/>
</dbReference>
<reference evidence="2" key="1">
    <citation type="submission" date="2020-05" db="EMBL/GenBank/DDBJ databases">
        <authorList>
            <person name="Chiriac C."/>
            <person name="Salcher M."/>
            <person name="Ghai R."/>
            <person name="Kavagutti S V."/>
        </authorList>
    </citation>
    <scope>NUCLEOTIDE SEQUENCE</scope>
</reference>
<accession>A0A6J7QIN8</accession>
<dbReference type="PANTHER" id="PTHR43805">
    <property type="entry name" value="GLYCEROPHOSPHORYL DIESTER PHOSPHODIESTERASE"/>
    <property type="match status" value="1"/>
</dbReference>
<gene>
    <name evidence="2" type="ORF">UFOPK4098_00665</name>
    <name evidence="3" type="ORF">UFOPK4347_00349</name>
</gene>
<dbReference type="InterPro" id="IPR017946">
    <property type="entry name" value="PLC-like_Pdiesterase_TIM-brl"/>
</dbReference>
<dbReference type="PROSITE" id="PS51704">
    <property type="entry name" value="GP_PDE"/>
    <property type="match status" value="1"/>
</dbReference>
<sequence length="226" mass="25176">MAINLGYTYLETDVHATSDGVLLAFHDDNLQRTCNHPGKISELTYEQIKDIKVEGTEHIPTLQELLTLWPEARWNIDCKSDSALSPLVHILKQNNVADRVCLGAFSDRRLRQLREQLGTNYATSLGPKGVARLLLAVAAGRPLRFPPGIHAAQIPPKQGPIPLGSERFIDIAHRSGLSVHYWTIDDPQQMNELLDNGADGIMTDKPAVLKDVLIGRNSWRNNNFTN</sequence>
<proteinExistence type="predicted"/>